<feature type="compositionally biased region" description="Basic and acidic residues" evidence="1">
    <location>
        <begin position="1514"/>
        <end position="1526"/>
    </location>
</feature>
<feature type="compositionally biased region" description="Polar residues" evidence="1">
    <location>
        <begin position="1247"/>
        <end position="1265"/>
    </location>
</feature>
<feature type="compositionally biased region" description="Polar residues" evidence="1">
    <location>
        <begin position="169"/>
        <end position="200"/>
    </location>
</feature>
<feature type="compositionally biased region" description="Low complexity" evidence="1">
    <location>
        <begin position="60"/>
        <end position="74"/>
    </location>
</feature>
<feature type="compositionally biased region" description="Polar residues" evidence="1">
    <location>
        <begin position="1213"/>
        <end position="1224"/>
    </location>
</feature>
<evidence type="ECO:0000313" key="2">
    <source>
        <dbReference type="EMBL" id="CEH14568.1"/>
    </source>
</evidence>
<reference evidence="2 3" key="1">
    <citation type="submission" date="2014-09" db="EMBL/GenBank/DDBJ databases">
        <authorList>
            <person name="Magalhaes I.L.F."/>
            <person name="Oliveira U."/>
            <person name="Santos F.R."/>
            <person name="Vidigal T.H.D.A."/>
            <person name="Brescovit A.D."/>
            <person name="Santos A.J."/>
        </authorList>
    </citation>
    <scope>NUCLEOTIDE SEQUENCE [LARGE SCALE GENOMIC DNA]</scope>
</reference>
<feature type="compositionally biased region" description="Low complexity" evidence="1">
    <location>
        <begin position="2066"/>
        <end position="2079"/>
    </location>
</feature>
<feature type="region of interest" description="Disordered" evidence="1">
    <location>
        <begin position="1"/>
        <end position="306"/>
    </location>
</feature>
<feature type="compositionally biased region" description="Basic residues" evidence="1">
    <location>
        <begin position="1998"/>
        <end position="2009"/>
    </location>
</feature>
<feature type="compositionally biased region" description="Low complexity" evidence="1">
    <location>
        <begin position="201"/>
        <end position="212"/>
    </location>
</feature>
<feature type="compositionally biased region" description="Polar residues" evidence="1">
    <location>
        <begin position="76"/>
        <end position="91"/>
    </location>
</feature>
<feature type="region of interest" description="Disordered" evidence="1">
    <location>
        <begin position="1356"/>
        <end position="1421"/>
    </location>
</feature>
<keyword evidence="3" id="KW-1185">Reference proteome</keyword>
<feature type="region of interest" description="Disordered" evidence="1">
    <location>
        <begin position="2157"/>
        <end position="2182"/>
    </location>
</feature>
<feature type="region of interest" description="Disordered" evidence="1">
    <location>
        <begin position="1990"/>
        <end position="2099"/>
    </location>
</feature>
<feature type="compositionally biased region" description="Basic and acidic residues" evidence="1">
    <location>
        <begin position="580"/>
        <end position="594"/>
    </location>
</feature>
<feature type="compositionally biased region" description="Polar residues" evidence="1">
    <location>
        <begin position="1085"/>
        <end position="1101"/>
    </location>
</feature>
<feature type="compositionally biased region" description="Polar residues" evidence="1">
    <location>
        <begin position="7"/>
        <end position="30"/>
    </location>
</feature>
<feature type="compositionally biased region" description="Low complexity" evidence="1">
    <location>
        <begin position="1395"/>
        <end position="1406"/>
    </location>
</feature>
<feature type="region of interest" description="Disordered" evidence="1">
    <location>
        <begin position="1148"/>
        <end position="1324"/>
    </location>
</feature>
<feature type="compositionally biased region" description="Polar residues" evidence="1">
    <location>
        <begin position="1457"/>
        <end position="1468"/>
    </location>
</feature>
<sequence>MSKVRRLTSTTCAAGQAPTSNPIMESSSKPASPLSPRFIRIRPLVSPRRAGAPCAEHSRASSLSSQWSQSSAMSPECSNQSPCFPSEQRSNGIAKKLESKPKQRRTRRGLRSGPTRTIVEEEKDMDWYSDSADENSGGDAGNPQPLTPKASVSPGQHLPATKLADQRSTRQSSEAVVPSAAQQSQPVSKGSTASTKTQVPSSESSRTSGRSTAVEQFTARPKDTRASSLAPQILLDPKLPPSRPPTRRRRAATTDAVPVFDTRPLNFRKTVDVKQESHGDQSQNAAKKSEHRSSKEHARSHSCSSSPLLVSLLAAGPSTSSQAKDKIPVAQSVRTSALLSVERQRTLAPSSANRGSASSSGSSRTHASERCLSPLLASLKAEHATTVALSALLQSPPSSVSSSPLDLSSDSALTPRASSQSLPLQPQQLGIRRALSEKCRRRLRESASARELRGVAIPELEGCAEEAGESTQAMSPNISSESARQADCAASLDDVQASSIKFNGPCHTTTQECGLKITSTHAVNRDTDEVTSAGIASTRSFLSYSPDNDETIINKRGQVYSELKKTRSDLAGKLRAAQHFADKEDGARESEPPKRAFASPPRLLSKQRITFAADPVESNTFALKQKQGKYAVLPADSPFAAMTRTELSRRSKSLDLLRQVDSKGAIGDRFPVRTANWLDEFKFESSSARPSVDYTSDRKSNGSMPAAKKGIDRLRSSINVNKIGIRRPPAPSRASLDVSPKSKHGHDIDGSPSSTPSLGVPQRMSSKIGRNAKSKGAANESPKSDGLTHRTKSMILEQRAEARKAIAPPAGWSRHPDEGRKKPAQGAIVKLDSSLKSQRPTITCGVDVQPPPTVRGSRAFPVMPPSAPSSNPGNPLLAFSLNNSGRLSVPLTKRTDSASKTAFSKGGTLYNPLMARAGSASMTALGAGRAGHTVSSSVTTLPALPTRISPSSSSGQTIRFSPPAATVSSLDRSASSTSSTMFSAVSHGTFGRPTQSPSTPQDRQAPSSAPVTNSSASPASRSSSAAPLREETNQPNHTKTCPASGPPSGVKHKSSKSSFISKSGLSRKKTRGDASPPQAFERSESVSPLVNSVDSPSPSFLSTGSAATPSPPSDPCSIARVRASEEFGALTSPTKRIGKHAGHASLIGIQSMPLLSGTRSALSKRTDADAPTPDTKTSVEALGPRNATGAPKAAGEGPHRLPVASHGQEPQRLLTSTDAPQSPSKESEAGHIGEQPSFSGHAGQAARQRQSTNAIASLAQSISNRNSHKGRWRQDVTPGESPPRMRWTKLFGGRYRAPEAQKLSRSTDDSPAAKLASEYQKHSLSDIDLTEHREASLSLDLLNGDVTEEIRQSCDQQARPSFHVSRRPSCTSLQQDTGANEKRTSKESSVTSAPSNSWFRSSRTSSVFNKSAEEDAAEVTRQAKTMTISAARQRARFVSGTILRSRRAKFGREANGLSPTTSPASASVDSEEPVSKPADASARSDAEAPDLPKVLSGDPNGRPHIAETSVATSLRERSHSHSDSLKRPPPSRSSRPPTASSDRHVGSRPTTASSNKSVGFGTSRRLSGRNVASLRIDTALWKPATSVQATQQYEVEADYVQGRPEGADQMPRRLTLRPSSRRSEAESSCRAFSLRTYSVEDDSLDSSLTFVATAPTPELAYGAMPESVSEYSPDDEFYPTHLAAQLQVQRRSKSYRPQSRSSVRSGISQRSARNAKLSQHPPATPQESSMSKTTQSRALSLRVKSKSMTIRRSFLPQPPTPTRVQLTAKRKRTGNFKPRPLLLVESKHQQGLGSVTIDDDSSSDDGERQQGEQGQGWESDAENKERRESKSGKSLPNDKPTSPTISSQSQNSTCSPAEGSSRSAARGRDGVASRSQEVPAARQPLTQKALEVAQTCSDMSRKEPVRMGVAKAYAVALILGVSPKNGRLAITHSVSSPRGLSRREKVRYESTKRTVKLERQDALSKLEGQVDAAHKAKDWLQRLHIQKSSTAAKDLGPRMKRVSKGKRRATGWGEGTSELLRPCEVKGRNVSPPPEEAISKYKSKALPPPPLSGTIQDRCDPGPSNSTSARLAAQSSSARPRADEWSDDPSASSGVDDGERDWRRYLEALKPIDAEQHRLSASHDASQERWQTNVRSTQGHRQDHISFCILARRRYGDNARSPSQQDGALGGALPISKTIDTA</sequence>
<feature type="compositionally biased region" description="Basic and acidic residues" evidence="1">
    <location>
        <begin position="269"/>
        <end position="279"/>
    </location>
</feature>
<feature type="region of interest" description="Disordered" evidence="1">
    <location>
        <begin position="688"/>
        <end position="790"/>
    </location>
</feature>
<feature type="compositionally biased region" description="Basic and acidic residues" evidence="1">
    <location>
        <begin position="1821"/>
        <end position="1831"/>
    </location>
</feature>
<evidence type="ECO:0000313" key="3">
    <source>
        <dbReference type="Proteomes" id="UP000054845"/>
    </source>
</evidence>
<feature type="compositionally biased region" description="Low complexity" evidence="1">
    <location>
        <begin position="965"/>
        <end position="986"/>
    </location>
</feature>
<feature type="compositionally biased region" description="Low complexity" evidence="1">
    <location>
        <begin position="1014"/>
        <end position="1027"/>
    </location>
</feature>
<feature type="compositionally biased region" description="Polar residues" evidence="1">
    <location>
        <begin position="1695"/>
        <end position="1712"/>
    </location>
</feature>
<feature type="region of interest" description="Disordered" evidence="1">
    <location>
        <begin position="579"/>
        <end position="601"/>
    </location>
</feature>
<feature type="region of interest" description="Disordered" evidence="1">
    <location>
        <begin position="1689"/>
        <end position="1889"/>
    </location>
</feature>
<feature type="compositionally biased region" description="Basic and acidic residues" evidence="1">
    <location>
        <begin position="287"/>
        <end position="299"/>
    </location>
</feature>
<feature type="compositionally biased region" description="Polar residues" evidence="1">
    <location>
        <begin position="1839"/>
        <end position="1863"/>
    </location>
</feature>
<dbReference type="EMBL" id="CCYA01000243">
    <property type="protein sequence ID" value="CEH14568.1"/>
    <property type="molecule type" value="Genomic_DNA"/>
</dbReference>
<feature type="region of interest" description="Disordered" evidence="1">
    <location>
        <begin position="941"/>
        <end position="1120"/>
    </location>
</feature>
<feature type="region of interest" description="Disordered" evidence="1">
    <location>
        <begin position="340"/>
        <end position="367"/>
    </location>
</feature>
<feature type="compositionally biased region" description="Low complexity" evidence="1">
    <location>
        <begin position="350"/>
        <end position="364"/>
    </location>
</feature>
<organism evidence="2 3">
    <name type="scientific">Ceraceosorus bombacis</name>
    <dbReference type="NCBI Taxonomy" id="401625"/>
    <lineage>
        <taxon>Eukaryota</taxon>
        <taxon>Fungi</taxon>
        <taxon>Dikarya</taxon>
        <taxon>Basidiomycota</taxon>
        <taxon>Ustilaginomycotina</taxon>
        <taxon>Exobasidiomycetes</taxon>
        <taxon>Ceraceosorales</taxon>
        <taxon>Ceraceosoraceae</taxon>
        <taxon>Ceraceosorus</taxon>
    </lineage>
</organism>
<feature type="compositionally biased region" description="Polar residues" evidence="1">
    <location>
        <begin position="992"/>
        <end position="1013"/>
    </location>
</feature>
<name>A0A0P1BGC3_9BASI</name>
<protein>
    <submittedName>
        <fullName evidence="2">Uncharacterized protein</fullName>
    </submittedName>
</protein>
<feature type="compositionally biased region" description="Polar residues" evidence="1">
    <location>
        <begin position="1548"/>
        <end position="1557"/>
    </location>
</feature>
<dbReference type="Proteomes" id="UP000054845">
    <property type="component" value="Unassembled WGS sequence"/>
</dbReference>
<proteinExistence type="predicted"/>
<evidence type="ECO:0000256" key="1">
    <source>
        <dbReference type="SAM" id="MobiDB-lite"/>
    </source>
</evidence>
<accession>A0A0P1BGC3</accession>
<feature type="compositionally biased region" description="Polar residues" evidence="1">
    <location>
        <begin position="948"/>
        <end position="959"/>
    </location>
</feature>
<dbReference type="OrthoDB" id="10354285at2759"/>
<feature type="region of interest" description="Disordered" evidence="1">
    <location>
        <begin position="1449"/>
        <end position="1564"/>
    </location>
</feature>
<feature type="region of interest" description="Disordered" evidence="1">
    <location>
        <begin position="805"/>
        <end position="826"/>
    </location>
</feature>
<feature type="compositionally biased region" description="Polar residues" evidence="1">
    <location>
        <begin position="1725"/>
        <end position="1738"/>
    </location>
</feature>
<feature type="region of interest" description="Disordered" evidence="1">
    <location>
        <begin position="395"/>
        <end position="427"/>
    </location>
</feature>
<feature type="compositionally biased region" description="Polar residues" evidence="1">
    <location>
        <begin position="1368"/>
        <end position="1378"/>
    </location>
</feature>